<proteinExistence type="predicted"/>
<comment type="caution">
    <text evidence="1">The sequence shown here is derived from an EMBL/GenBank/DDBJ whole genome shotgun (WGS) entry which is preliminary data.</text>
</comment>
<dbReference type="AlphaFoldDB" id="A0A0F9K112"/>
<evidence type="ECO:0000313" key="1">
    <source>
        <dbReference type="EMBL" id="KKM68366.1"/>
    </source>
</evidence>
<sequence length="498" mass="54912">MIKRKTSMKFKFGIIGLLVAFTSSMMAYAQTKPFEGVEVNIVTFTGPQIAEPLQRRAPDFQELTGAKINVITVPFSDLYPKILTDLATGTNSFDAFVFAPQWMVDYIVPGFLEDLTDRIAADEALAWADIAPFFRDFSATYLGRTYTIPLDGDFQMVYYRTDLLEQEGLEPPETWDDYINIAKIFHGRDLNGDGEPDFGSVIAKKRNAQSYWMFLSIAGGFLQTHGTSQGAFFDAETMEPLANNEAFAAALNVYKETTKYGPPDEMNLDVGDTRGLFTSGRAALSIDWGDIGTLAIDPATSVVQDKVGAVILPGSRRVLDRATGKLVDVNKTTAPYAVKGVNHAPYAAFGGWSGAINASADPKVKDAAYAFLSYMSQPAQANVDVTIGITGFNPYRTSQFENFELWIEAGMSEKAASDYLSAIKDSLASPNMVLDLRIPQNQRYQQIVLDTTLSQFLAGELTRDEAMKEIYDGWQEITDELGRSDQREAYQGSLGVTR</sequence>
<dbReference type="PANTHER" id="PTHR43649">
    <property type="entry name" value="ARABINOSE-BINDING PROTEIN-RELATED"/>
    <property type="match status" value="1"/>
</dbReference>
<dbReference type="InterPro" id="IPR050490">
    <property type="entry name" value="Bact_solute-bd_prot1"/>
</dbReference>
<dbReference type="Pfam" id="PF01547">
    <property type="entry name" value="SBP_bac_1"/>
    <property type="match status" value="1"/>
</dbReference>
<organism evidence="1">
    <name type="scientific">marine sediment metagenome</name>
    <dbReference type="NCBI Taxonomy" id="412755"/>
    <lineage>
        <taxon>unclassified sequences</taxon>
        <taxon>metagenomes</taxon>
        <taxon>ecological metagenomes</taxon>
    </lineage>
</organism>
<evidence type="ECO:0008006" key="2">
    <source>
        <dbReference type="Google" id="ProtNLM"/>
    </source>
</evidence>
<dbReference type="InterPro" id="IPR006059">
    <property type="entry name" value="SBP"/>
</dbReference>
<gene>
    <name evidence="1" type="ORF">LCGC14_1461620</name>
</gene>
<dbReference type="PANTHER" id="PTHR43649:SF12">
    <property type="entry name" value="DIACETYLCHITOBIOSE BINDING PROTEIN DASA"/>
    <property type="match status" value="1"/>
</dbReference>
<accession>A0A0F9K112</accession>
<dbReference type="Gene3D" id="3.40.190.10">
    <property type="entry name" value="Periplasmic binding protein-like II"/>
    <property type="match status" value="2"/>
</dbReference>
<dbReference type="SUPFAM" id="SSF53850">
    <property type="entry name" value="Periplasmic binding protein-like II"/>
    <property type="match status" value="1"/>
</dbReference>
<reference evidence="1" key="1">
    <citation type="journal article" date="2015" name="Nature">
        <title>Complex archaea that bridge the gap between prokaryotes and eukaryotes.</title>
        <authorList>
            <person name="Spang A."/>
            <person name="Saw J.H."/>
            <person name="Jorgensen S.L."/>
            <person name="Zaremba-Niedzwiedzka K."/>
            <person name="Martijn J."/>
            <person name="Lind A.E."/>
            <person name="van Eijk R."/>
            <person name="Schleper C."/>
            <person name="Guy L."/>
            <person name="Ettema T.J."/>
        </authorList>
    </citation>
    <scope>NUCLEOTIDE SEQUENCE</scope>
</reference>
<protein>
    <recommendedName>
        <fullName evidence="2">ABC transporter substrate-binding protein</fullName>
    </recommendedName>
</protein>
<name>A0A0F9K112_9ZZZZ</name>
<dbReference type="EMBL" id="LAZR01010180">
    <property type="protein sequence ID" value="KKM68366.1"/>
    <property type="molecule type" value="Genomic_DNA"/>
</dbReference>